<dbReference type="Gene3D" id="6.10.340.10">
    <property type="match status" value="1"/>
</dbReference>
<keyword evidence="1" id="KW-1133">Transmembrane helix</keyword>
<evidence type="ECO:0000313" key="3">
    <source>
        <dbReference type="Proteomes" id="UP000005695"/>
    </source>
</evidence>
<keyword evidence="1" id="KW-0472">Membrane</keyword>
<name>Q1K1I1_DESA6</name>
<dbReference type="Proteomes" id="UP000005695">
    <property type="component" value="Unassembled WGS sequence"/>
</dbReference>
<comment type="caution">
    <text evidence="2">The sequence shown here is derived from an EMBL/GenBank/DDBJ whole genome shotgun (WGS) entry which is preliminary data.</text>
</comment>
<dbReference type="AlphaFoldDB" id="Q1K1I1"/>
<reference evidence="2" key="2">
    <citation type="submission" date="2006-05" db="EMBL/GenBank/DDBJ databases">
        <title>Sequencing of the draft genome and assembly of Desulfuromonas acetoxidans DSM 684.</title>
        <authorList>
            <consortium name="US DOE Joint Genome Institute (JGI-PGF)"/>
            <person name="Copeland A."/>
            <person name="Lucas S."/>
            <person name="Lapidus A."/>
            <person name="Barry K."/>
            <person name="Detter J.C."/>
            <person name="Glavina del Rio T."/>
            <person name="Hammon N."/>
            <person name="Israni S."/>
            <person name="Dalin E."/>
            <person name="Tice H."/>
            <person name="Bruce D."/>
            <person name="Pitluck S."/>
            <person name="Richardson P."/>
        </authorList>
    </citation>
    <scope>NUCLEOTIDE SEQUENCE [LARGE SCALE GENOMIC DNA]</scope>
    <source>
        <strain evidence="2">DSM 684</strain>
    </source>
</reference>
<reference evidence="2" key="1">
    <citation type="submission" date="2006-05" db="EMBL/GenBank/DDBJ databases">
        <title>Annotation of the draft genome assembly of Desulfuromonas acetoxidans DSM 684.</title>
        <authorList>
            <consortium name="US DOE Joint Genome Institute (JGI-ORNL)"/>
            <person name="Larimer F."/>
            <person name="Land M."/>
            <person name="Hauser L."/>
        </authorList>
    </citation>
    <scope>NUCLEOTIDE SEQUENCE [LARGE SCALE GENOMIC DNA]</scope>
    <source>
        <strain evidence="2">DSM 684</strain>
    </source>
</reference>
<dbReference type="EMBL" id="AAEW02000005">
    <property type="protein sequence ID" value="EAT16407.1"/>
    <property type="molecule type" value="Genomic_DNA"/>
</dbReference>
<proteinExistence type="predicted"/>
<evidence type="ECO:0000313" key="2">
    <source>
        <dbReference type="EMBL" id="EAT16407.1"/>
    </source>
</evidence>
<evidence type="ECO:0000256" key="1">
    <source>
        <dbReference type="SAM" id="Phobius"/>
    </source>
</evidence>
<keyword evidence="1" id="KW-0812">Transmembrane</keyword>
<accession>Q1K1I1</accession>
<keyword evidence="3" id="KW-1185">Reference proteome</keyword>
<organism evidence="2 3">
    <name type="scientific">Desulfuromonas acetoxidans (strain DSM 684 / 11070)</name>
    <dbReference type="NCBI Taxonomy" id="281689"/>
    <lineage>
        <taxon>Bacteria</taxon>
        <taxon>Pseudomonadati</taxon>
        <taxon>Thermodesulfobacteriota</taxon>
        <taxon>Desulfuromonadia</taxon>
        <taxon>Desulfuromonadales</taxon>
        <taxon>Desulfuromonadaceae</taxon>
        <taxon>Desulfuromonas</taxon>
    </lineage>
</organism>
<gene>
    <name evidence="2" type="ORF">Dace_1871</name>
</gene>
<sequence length="184" mass="20956">MTADKFKRKLVNLNVKRRLQLWLLIRIGGIIILTSIISALILYGYARHETIDTFYQAHIKIRRVSDLLLPVVLSGSAISLISGALLALFLPQKIAGPLYRIEQELNKVKAGDFRTKIRLRTKDTLVNFTSQINDTIATVDQRLSDMQKAMNSIDNIESLPQDTREKLDDVKRLLNDCKTTLNNH</sequence>
<feature type="transmembrane region" description="Helical" evidence="1">
    <location>
        <begin position="67"/>
        <end position="90"/>
    </location>
</feature>
<evidence type="ECO:0008006" key="4">
    <source>
        <dbReference type="Google" id="ProtNLM"/>
    </source>
</evidence>
<protein>
    <recommendedName>
        <fullName evidence="4">HAMP domain-containing protein</fullName>
    </recommendedName>
</protein>
<dbReference type="RefSeq" id="WP_005999046.1">
    <property type="nucleotide sequence ID" value="NZ_AAEW02000005.1"/>
</dbReference>
<feature type="transmembrane region" description="Helical" evidence="1">
    <location>
        <begin position="21"/>
        <end position="45"/>
    </location>
</feature>